<keyword evidence="3" id="KW-1185">Reference proteome</keyword>
<protein>
    <submittedName>
        <fullName evidence="2">Uncharacterized protein</fullName>
    </submittedName>
</protein>
<accession>A0A9P7A936</accession>
<keyword evidence="1" id="KW-0472">Membrane</keyword>
<keyword evidence="1" id="KW-0812">Transmembrane</keyword>
<evidence type="ECO:0000313" key="3">
    <source>
        <dbReference type="Proteomes" id="UP000719766"/>
    </source>
</evidence>
<sequence>MNVTVSATVSHACSLSATAPRIYLYGRWEPFRCYEVTHRTLSVSWLPPITKGISEMTGLGASLCILWVLSGLAKTLAFTNNRLTSLYHRNMNMRHSNGCCAAVASALARLIGMAVFEIGPLSSLPPSTIGLLCSQLEGHCV</sequence>
<name>A0A9P7A936_9AGAM</name>
<proteinExistence type="predicted"/>
<feature type="transmembrane region" description="Helical" evidence="1">
    <location>
        <begin position="56"/>
        <end position="77"/>
    </location>
</feature>
<dbReference type="OrthoDB" id="10374220at2759"/>
<evidence type="ECO:0000256" key="1">
    <source>
        <dbReference type="SAM" id="Phobius"/>
    </source>
</evidence>
<reference evidence="2" key="1">
    <citation type="journal article" date="2020" name="New Phytol.">
        <title>Comparative genomics reveals dynamic genome evolution in host specialist ectomycorrhizal fungi.</title>
        <authorList>
            <person name="Lofgren L.A."/>
            <person name="Nguyen N.H."/>
            <person name="Vilgalys R."/>
            <person name="Ruytinx J."/>
            <person name="Liao H.L."/>
            <person name="Branco S."/>
            <person name="Kuo A."/>
            <person name="LaButti K."/>
            <person name="Lipzen A."/>
            <person name="Andreopoulos W."/>
            <person name="Pangilinan J."/>
            <person name="Riley R."/>
            <person name="Hundley H."/>
            <person name="Na H."/>
            <person name="Barry K."/>
            <person name="Grigoriev I.V."/>
            <person name="Stajich J.E."/>
            <person name="Kennedy P.G."/>
        </authorList>
    </citation>
    <scope>NUCLEOTIDE SEQUENCE</scope>
    <source>
        <strain evidence="2">S12</strain>
    </source>
</reference>
<organism evidence="2 3">
    <name type="scientific">Suillus plorans</name>
    <dbReference type="NCBI Taxonomy" id="116603"/>
    <lineage>
        <taxon>Eukaryota</taxon>
        <taxon>Fungi</taxon>
        <taxon>Dikarya</taxon>
        <taxon>Basidiomycota</taxon>
        <taxon>Agaricomycotina</taxon>
        <taxon>Agaricomycetes</taxon>
        <taxon>Agaricomycetidae</taxon>
        <taxon>Boletales</taxon>
        <taxon>Suillineae</taxon>
        <taxon>Suillaceae</taxon>
        <taxon>Suillus</taxon>
    </lineage>
</organism>
<dbReference type="AlphaFoldDB" id="A0A9P7A936"/>
<dbReference type="EMBL" id="JABBWE010000132">
    <property type="protein sequence ID" value="KAG1784689.1"/>
    <property type="molecule type" value="Genomic_DNA"/>
</dbReference>
<gene>
    <name evidence="2" type="ORF">HD556DRAFT_205111</name>
</gene>
<comment type="caution">
    <text evidence="2">The sequence shown here is derived from an EMBL/GenBank/DDBJ whole genome shotgun (WGS) entry which is preliminary data.</text>
</comment>
<feature type="transmembrane region" description="Helical" evidence="1">
    <location>
        <begin position="98"/>
        <end position="116"/>
    </location>
</feature>
<keyword evidence="1" id="KW-1133">Transmembrane helix</keyword>
<evidence type="ECO:0000313" key="2">
    <source>
        <dbReference type="EMBL" id="KAG1784689.1"/>
    </source>
</evidence>
<dbReference type="RefSeq" id="XP_041152174.1">
    <property type="nucleotide sequence ID" value="XM_041309894.1"/>
</dbReference>
<dbReference type="Proteomes" id="UP000719766">
    <property type="component" value="Unassembled WGS sequence"/>
</dbReference>
<dbReference type="GeneID" id="64603658"/>